<accession>A0A6J7FH18</accession>
<protein>
    <submittedName>
        <fullName evidence="1">Unannotated protein</fullName>
    </submittedName>
</protein>
<sequence length="49" mass="5502">MPLAMTWPEAFVLAVTAFTLICLVGVLALIAYASKVEARQHELEREQNR</sequence>
<reference evidence="1" key="1">
    <citation type="submission" date="2020-05" db="EMBL/GenBank/DDBJ databases">
        <authorList>
            <person name="Chiriac C."/>
            <person name="Salcher M."/>
            <person name="Ghai R."/>
            <person name="Kavagutti S V."/>
        </authorList>
    </citation>
    <scope>NUCLEOTIDE SEQUENCE</scope>
</reference>
<name>A0A6J7FH18_9ZZZZ</name>
<gene>
    <name evidence="1" type="ORF">UFOPK3564_00219</name>
</gene>
<dbReference type="EMBL" id="CAFBMK010000007">
    <property type="protein sequence ID" value="CAB4894561.1"/>
    <property type="molecule type" value="Genomic_DNA"/>
</dbReference>
<proteinExistence type="predicted"/>
<evidence type="ECO:0000313" key="1">
    <source>
        <dbReference type="EMBL" id="CAB4894561.1"/>
    </source>
</evidence>
<dbReference type="AlphaFoldDB" id="A0A6J7FH18"/>
<organism evidence="1">
    <name type="scientific">freshwater metagenome</name>
    <dbReference type="NCBI Taxonomy" id="449393"/>
    <lineage>
        <taxon>unclassified sequences</taxon>
        <taxon>metagenomes</taxon>
        <taxon>ecological metagenomes</taxon>
    </lineage>
</organism>